<dbReference type="SUPFAM" id="SSF54106">
    <property type="entry name" value="LysM domain"/>
    <property type="match status" value="2"/>
</dbReference>
<dbReference type="PROSITE" id="PS51910">
    <property type="entry name" value="GH18_2"/>
    <property type="match status" value="1"/>
</dbReference>
<proteinExistence type="predicted"/>
<comment type="caution">
    <text evidence="5">The sequence shown here is derived from an EMBL/GenBank/DDBJ whole genome shotgun (WGS) entry which is preliminary data.</text>
</comment>
<dbReference type="PANTHER" id="PTHR46066">
    <property type="entry name" value="CHITINASE DOMAIN-CONTAINING PROTEIN 1 FAMILY MEMBER"/>
    <property type="match status" value="1"/>
</dbReference>
<sequence length="430" mass="47922">MQLHVVQAGESLYGIAQAYSTSPQSIATANQLDAPNELVVGQTLVIPIYGRYYFVQPGDTLSVIAARYGFSVQQLAEINNLMPTQVLPVGFRLYFPPAAKQEIETNAYIEPTQDTISEALLTSAREAAPYLTYLAPFSYRITAEGALLPVPLGSLPDIADENNTALMMVITNLQEGAFSGELGQTVLESPDIQNTLLDAIITEANRVGRFSDVHFDFEFLPPAMREPYNAFLRKAVDRLHQEGLLVSTALAPKTSAAQTGQWYEAHDYRAHGDIVDFVVLMTYEWGYSGGPPQAVSPIGPVTEVVEYALTEMAPDKIMLGQNLYGYDWTLPFEPGGEYARAISPQQAIALAREHNVAIEFDTDAQAPFFHYIDANGREHEVWFEDGRSIQAKFNLIKQNELRGISYWKLGLSFPQNWLLLNDQFTIRKRR</sequence>
<feature type="domain" description="GH18" evidence="4">
    <location>
        <begin position="103"/>
        <end position="430"/>
    </location>
</feature>
<dbReference type="SUPFAM" id="SSF51445">
    <property type="entry name" value="(Trans)glycosidases"/>
    <property type="match status" value="1"/>
</dbReference>
<dbReference type="InterPro" id="IPR041704">
    <property type="entry name" value="CFLE_GH18"/>
</dbReference>
<dbReference type="InterPro" id="IPR001223">
    <property type="entry name" value="Glyco_hydro18_cat"/>
</dbReference>
<dbReference type="InterPro" id="IPR029070">
    <property type="entry name" value="Chitinase_insertion_sf"/>
</dbReference>
<dbReference type="GO" id="GO:0008061">
    <property type="term" value="F:chitin binding"/>
    <property type="evidence" value="ECO:0007669"/>
    <property type="project" value="InterPro"/>
</dbReference>
<feature type="domain" description="LysM" evidence="3">
    <location>
        <begin position="2"/>
        <end position="46"/>
    </location>
</feature>
<dbReference type="GO" id="GO:0070492">
    <property type="term" value="F:oligosaccharide binding"/>
    <property type="evidence" value="ECO:0007669"/>
    <property type="project" value="TreeGrafter"/>
</dbReference>
<keyword evidence="1" id="KW-0378">Hydrolase</keyword>
<dbReference type="Proteomes" id="UP000216207">
    <property type="component" value="Unassembled WGS sequence"/>
</dbReference>
<dbReference type="Gene3D" id="3.10.350.10">
    <property type="entry name" value="LysM domain"/>
    <property type="match status" value="2"/>
</dbReference>
<name>A0A268NTD9_SHOCL</name>
<dbReference type="SMART" id="SM00636">
    <property type="entry name" value="Glyco_18"/>
    <property type="match status" value="1"/>
</dbReference>
<accession>A0A268NTD9</accession>
<evidence type="ECO:0000256" key="2">
    <source>
        <dbReference type="ARBA" id="ARBA00023295"/>
    </source>
</evidence>
<dbReference type="Pfam" id="PF00704">
    <property type="entry name" value="Glyco_hydro_18"/>
    <property type="match status" value="1"/>
</dbReference>
<keyword evidence="2" id="KW-0326">Glycosidase</keyword>
<evidence type="ECO:0000313" key="6">
    <source>
        <dbReference type="Proteomes" id="UP000216207"/>
    </source>
</evidence>
<organism evidence="5 6">
    <name type="scientific">Shouchella clausii</name>
    <name type="common">Alkalihalobacillus clausii</name>
    <dbReference type="NCBI Taxonomy" id="79880"/>
    <lineage>
        <taxon>Bacteria</taxon>
        <taxon>Bacillati</taxon>
        <taxon>Bacillota</taxon>
        <taxon>Bacilli</taxon>
        <taxon>Bacillales</taxon>
        <taxon>Bacillaceae</taxon>
        <taxon>Shouchella</taxon>
    </lineage>
</organism>
<dbReference type="InterPro" id="IPR036779">
    <property type="entry name" value="LysM_dom_sf"/>
</dbReference>
<gene>
    <name evidence="5" type="ORF">CHH72_21600</name>
</gene>
<reference evidence="5 6" key="1">
    <citation type="submission" date="2017-07" db="EMBL/GenBank/DDBJ databases">
        <title>Isolation and whole genome analysis of endospore-forming bacteria from heroin.</title>
        <authorList>
            <person name="Kalinowski J."/>
            <person name="Ahrens B."/>
            <person name="Al-Dilaimi A."/>
            <person name="Winkler A."/>
            <person name="Wibberg D."/>
            <person name="Schleenbecker U."/>
            <person name="Ruckert C."/>
            <person name="Wolfel R."/>
            <person name="Grass G."/>
        </authorList>
    </citation>
    <scope>NUCLEOTIDE SEQUENCE [LARGE SCALE GENOMIC DNA]</scope>
    <source>
        <strain evidence="5 6">7539</strain>
    </source>
</reference>
<dbReference type="Pfam" id="PF01476">
    <property type="entry name" value="LysM"/>
    <property type="match status" value="2"/>
</dbReference>
<feature type="domain" description="LysM" evidence="3">
    <location>
        <begin position="51"/>
        <end position="95"/>
    </location>
</feature>
<dbReference type="InterPro" id="IPR018392">
    <property type="entry name" value="LysM"/>
</dbReference>
<dbReference type="InterPro" id="IPR011583">
    <property type="entry name" value="Chitinase_II/V-like_cat"/>
</dbReference>
<evidence type="ECO:0000313" key="5">
    <source>
        <dbReference type="EMBL" id="PAE86782.1"/>
    </source>
</evidence>
<evidence type="ECO:0000259" key="3">
    <source>
        <dbReference type="PROSITE" id="PS51782"/>
    </source>
</evidence>
<dbReference type="CDD" id="cd02874">
    <property type="entry name" value="GH18_CFLE_spore_hydrolase"/>
    <property type="match status" value="1"/>
</dbReference>
<dbReference type="EMBL" id="NPCC01000047">
    <property type="protein sequence ID" value="PAE86782.1"/>
    <property type="molecule type" value="Genomic_DNA"/>
</dbReference>
<dbReference type="GO" id="GO:0005975">
    <property type="term" value="P:carbohydrate metabolic process"/>
    <property type="evidence" value="ECO:0007669"/>
    <property type="project" value="InterPro"/>
</dbReference>
<dbReference type="GO" id="GO:0012505">
    <property type="term" value="C:endomembrane system"/>
    <property type="evidence" value="ECO:0007669"/>
    <property type="project" value="TreeGrafter"/>
</dbReference>
<evidence type="ECO:0000259" key="4">
    <source>
        <dbReference type="PROSITE" id="PS51910"/>
    </source>
</evidence>
<dbReference type="AlphaFoldDB" id="A0A268NTD9"/>
<evidence type="ECO:0000256" key="1">
    <source>
        <dbReference type="ARBA" id="ARBA00022801"/>
    </source>
</evidence>
<dbReference type="PROSITE" id="PS51782">
    <property type="entry name" value="LYSM"/>
    <property type="match status" value="2"/>
</dbReference>
<protein>
    <submittedName>
        <fullName evidence="5">Spore gernimation protein</fullName>
    </submittedName>
</protein>
<dbReference type="PANTHER" id="PTHR46066:SF2">
    <property type="entry name" value="CHITINASE DOMAIN-CONTAINING PROTEIN 1"/>
    <property type="match status" value="1"/>
</dbReference>
<dbReference type="Gene3D" id="3.20.20.80">
    <property type="entry name" value="Glycosidases"/>
    <property type="match status" value="1"/>
</dbReference>
<dbReference type="GO" id="GO:0016798">
    <property type="term" value="F:hydrolase activity, acting on glycosyl bonds"/>
    <property type="evidence" value="ECO:0007669"/>
    <property type="project" value="UniProtKB-KW"/>
</dbReference>
<dbReference type="Gene3D" id="3.10.50.10">
    <property type="match status" value="1"/>
</dbReference>
<dbReference type="InterPro" id="IPR017853">
    <property type="entry name" value="GH"/>
</dbReference>
<dbReference type="RefSeq" id="WP_095327399.1">
    <property type="nucleotide sequence ID" value="NZ_NPCC01000047.1"/>
</dbReference>
<dbReference type="SMART" id="SM00257">
    <property type="entry name" value="LysM"/>
    <property type="match status" value="2"/>
</dbReference>
<dbReference type="CDD" id="cd00118">
    <property type="entry name" value="LysM"/>
    <property type="match status" value="2"/>
</dbReference>